<proteinExistence type="inferred from homology"/>
<comment type="caution">
    <text evidence="6">The sequence shown here is derived from an EMBL/GenBank/DDBJ whole genome shotgun (WGS) entry which is preliminary data.</text>
</comment>
<dbReference type="OrthoDB" id="9801717at2"/>
<keyword evidence="2" id="KW-0229">DNA integration</keyword>
<dbReference type="Gene3D" id="1.10.150.130">
    <property type="match status" value="1"/>
</dbReference>
<dbReference type="PANTHER" id="PTHR30349">
    <property type="entry name" value="PHAGE INTEGRASE-RELATED"/>
    <property type="match status" value="1"/>
</dbReference>
<evidence type="ECO:0000256" key="4">
    <source>
        <dbReference type="ARBA" id="ARBA00023172"/>
    </source>
</evidence>
<reference evidence="6 7" key="1">
    <citation type="submission" date="2016-08" db="EMBL/GenBank/DDBJ databases">
        <authorList>
            <person name="Seilhamer J.J."/>
        </authorList>
    </citation>
    <scope>NUCLEOTIDE SEQUENCE [LARGE SCALE GENOMIC DNA]</scope>
    <source>
        <strain evidence="6 7">CFBP4690</strain>
    </source>
</reference>
<dbReference type="PANTHER" id="PTHR30349:SF41">
    <property type="entry name" value="INTEGRASE_RECOMBINASE PROTEIN MJ0367-RELATED"/>
    <property type="match status" value="1"/>
</dbReference>
<gene>
    <name evidence="6" type="ORF">XcodCFBP4690_16990</name>
</gene>
<keyword evidence="4" id="KW-0233">DNA recombination</keyword>
<evidence type="ECO:0000256" key="3">
    <source>
        <dbReference type="ARBA" id="ARBA00023125"/>
    </source>
</evidence>
<dbReference type="PROSITE" id="PS51898">
    <property type="entry name" value="TYR_RECOMBINASE"/>
    <property type="match status" value="1"/>
</dbReference>
<dbReference type="InterPro" id="IPR010998">
    <property type="entry name" value="Integrase_recombinase_N"/>
</dbReference>
<evidence type="ECO:0000256" key="1">
    <source>
        <dbReference type="ARBA" id="ARBA00008857"/>
    </source>
</evidence>
<keyword evidence="3" id="KW-0238">DNA-binding</keyword>
<dbReference type="Pfam" id="PF00589">
    <property type="entry name" value="Phage_integrase"/>
    <property type="match status" value="1"/>
</dbReference>
<evidence type="ECO:0000259" key="5">
    <source>
        <dbReference type="PROSITE" id="PS51898"/>
    </source>
</evidence>
<dbReference type="InterPro" id="IPR002104">
    <property type="entry name" value="Integrase_catalytic"/>
</dbReference>
<comment type="similarity">
    <text evidence="1">Belongs to the 'phage' integrase family.</text>
</comment>
<dbReference type="GO" id="GO:0006310">
    <property type="term" value="P:DNA recombination"/>
    <property type="evidence" value="ECO:0007669"/>
    <property type="project" value="UniProtKB-KW"/>
</dbReference>
<dbReference type="AlphaFoldDB" id="A0A2S7CGS5"/>
<dbReference type="GO" id="GO:0003677">
    <property type="term" value="F:DNA binding"/>
    <property type="evidence" value="ECO:0007669"/>
    <property type="project" value="UniProtKB-KW"/>
</dbReference>
<feature type="domain" description="Tyr recombinase" evidence="5">
    <location>
        <begin position="198"/>
        <end position="386"/>
    </location>
</feature>
<dbReference type="EMBL" id="MDEC01000027">
    <property type="protein sequence ID" value="PPU60776.1"/>
    <property type="molecule type" value="Genomic_DNA"/>
</dbReference>
<sequence length="415" mass="47053">MFHRHPPSESDVEHPSPPNYCPPEKWNGVQGRFRSGRCAMSVLPLPALVLEALATLPNGLELPAHRAWLLADAPRLARVMRRIEGQTIAPRAMAELWLWLAHLVIDCGSRAATTGESYARTVGRWLHWCATHGIDHTEVTVTEFDRWQRWLAIECRNGPAWRRRQVHAVRGFYDWRRSRGVAATNLAADITGPRVKPKPARKYTDDHLRALFRSIAEMPQVRQVRDRCALLLLLATGMRREELCTLRLEQLELGTRTGVVRIAGKGAKERDVPFEGPVAAAVHAWLEQREALPFSLDSTALFVSLSTGTRGQALSLRSFETMVAYHAKRAKLREWGIHRFRVTFATQLYDEGADIETIRALMGHESIETTRRYLAVSERARRTRLSSDRQHRVLGTKPTGTPLWARIATGEVVRD</sequence>
<evidence type="ECO:0000256" key="2">
    <source>
        <dbReference type="ARBA" id="ARBA00022908"/>
    </source>
</evidence>
<name>A0A2S7CGS5_9XANT</name>
<protein>
    <recommendedName>
        <fullName evidence="5">Tyr recombinase domain-containing protein</fullName>
    </recommendedName>
</protein>
<dbReference type="SUPFAM" id="SSF56349">
    <property type="entry name" value="DNA breaking-rejoining enzymes"/>
    <property type="match status" value="1"/>
</dbReference>
<dbReference type="InterPro" id="IPR011010">
    <property type="entry name" value="DNA_brk_join_enz"/>
</dbReference>
<dbReference type="InterPro" id="IPR013762">
    <property type="entry name" value="Integrase-like_cat_sf"/>
</dbReference>
<dbReference type="GO" id="GO:0015074">
    <property type="term" value="P:DNA integration"/>
    <property type="evidence" value="ECO:0007669"/>
    <property type="project" value="UniProtKB-KW"/>
</dbReference>
<dbReference type="Gene3D" id="1.10.443.10">
    <property type="entry name" value="Intergrase catalytic core"/>
    <property type="match status" value="1"/>
</dbReference>
<accession>A0A2S7CGS5</accession>
<organism evidence="6 7">
    <name type="scientific">Xanthomonas codiaei</name>
    <dbReference type="NCBI Taxonomy" id="56463"/>
    <lineage>
        <taxon>Bacteria</taxon>
        <taxon>Pseudomonadati</taxon>
        <taxon>Pseudomonadota</taxon>
        <taxon>Gammaproteobacteria</taxon>
        <taxon>Lysobacterales</taxon>
        <taxon>Lysobacteraceae</taxon>
        <taxon>Xanthomonas</taxon>
    </lineage>
</organism>
<evidence type="ECO:0000313" key="6">
    <source>
        <dbReference type="EMBL" id="PPU60776.1"/>
    </source>
</evidence>
<evidence type="ECO:0000313" key="7">
    <source>
        <dbReference type="Proteomes" id="UP000237872"/>
    </source>
</evidence>
<dbReference type="Proteomes" id="UP000237872">
    <property type="component" value="Unassembled WGS sequence"/>
</dbReference>
<dbReference type="InterPro" id="IPR050090">
    <property type="entry name" value="Tyrosine_recombinase_XerCD"/>
</dbReference>